<dbReference type="Proteomes" id="UP000186040">
    <property type="component" value="Unassembled WGS sequence"/>
</dbReference>
<proteinExistence type="predicted"/>
<evidence type="ECO:0000313" key="3">
    <source>
        <dbReference type="EMBL" id="OLR95144.1"/>
    </source>
</evidence>
<dbReference type="AlphaFoldDB" id="A0A1Q9LT36"/>
<evidence type="ECO:0000256" key="2">
    <source>
        <dbReference type="SAM" id="MobiDB-lite"/>
    </source>
</evidence>
<keyword evidence="1" id="KW-0175">Coiled coil</keyword>
<dbReference type="InterPro" id="IPR010298">
    <property type="entry name" value="YacP-like"/>
</dbReference>
<dbReference type="RefSeq" id="WP_075973048.1">
    <property type="nucleotide sequence ID" value="NZ_MKQR01000004.1"/>
</dbReference>
<organism evidence="3 4">
    <name type="scientific">Actinokineospora bangkokensis</name>
    <dbReference type="NCBI Taxonomy" id="1193682"/>
    <lineage>
        <taxon>Bacteria</taxon>
        <taxon>Bacillati</taxon>
        <taxon>Actinomycetota</taxon>
        <taxon>Actinomycetes</taxon>
        <taxon>Pseudonocardiales</taxon>
        <taxon>Pseudonocardiaceae</taxon>
        <taxon>Actinokineospora</taxon>
    </lineage>
</organism>
<protein>
    <submittedName>
        <fullName evidence="3">RNA-binding protein</fullName>
    </submittedName>
</protein>
<gene>
    <name evidence="3" type="ORF">BJP25_07535</name>
</gene>
<accession>A0A1Q9LT36</accession>
<feature type="region of interest" description="Disordered" evidence="2">
    <location>
        <begin position="1"/>
        <end position="44"/>
    </location>
</feature>
<comment type="caution">
    <text evidence="3">The sequence shown here is derived from an EMBL/GenBank/DDBJ whole genome shotgun (WGS) entry which is preliminary data.</text>
</comment>
<dbReference type="PANTHER" id="PTHR34547:SF1">
    <property type="entry name" value="YACP-LIKE NYN DOMAIN PROTEIN"/>
    <property type="match status" value="1"/>
</dbReference>
<dbReference type="EMBL" id="MKQR01000004">
    <property type="protein sequence ID" value="OLR95144.1"/>
    <property type="molecule type" value="Genomic_DNA"/>
</dbReference>
<reference evidence="3 4" key="1">
    <citation type="submission" date="2016-10" db="EMBL/GenBank/DDBJ databases">
        <title>The Draft Genome Sequence of Actinokineospora bangkokensis 44EHWT reveals the biosynthetic pathway of antifungal compounds Thailandins with unusual extender unit butylmalonyl-CoA.</title>
        <authorList>
            <person name="Greule A."/>
            <person name="Intra B."/>
            <person name="Flemming S."/>
            <person name="Rommel M.G."/>
            <person name="Panbangred W."/>
            <person name="Bechthold A."/>
        </authorList>
    </citation>
    <scope>NUCLEOTIDE SEQUENCE [LARGE SCALE GENOMIC DNA]</scope>
    <source>
        <strain evidence="3 4">44EHW</strain>
    </source>
</reference>
<keyword evidence="4" id="KW-1185">Reference proteome</keyword>
<dbReference type="PANTHER" id="PTHR34547">
    <property type="entry name" value="YACP-LIKE NYN DOMAIN PROTEIN"/>
    <property type="match status" value="1"/>
</dbReference>
<sequence length="465" mass="48222">MTPSSEPVGPAAPEPSTADGPGVDAPVESTVEESAGCAPWPDAVPDPVRARLAELGAEALGALPAVDVPHPLRPVARFAPAKRARVGGPTIVAALRDNTAFRTAVLEWLREHRGPALDPPAEDPVGVAAAGLLRGDPGAAGHLELVAKRADDAAARAERDAALVKLAKVEAELAAVRARLAEADGAADRARAEGEAELERLRKRLREQGVRLREAKDAAATARAAAERAGAEVDARVAALTEQLARERERVEVERARAAKAVADADAARQSAREARQADEVRLALLVNQIGGAVEGLRRELVLGDGRGPRPADLVAGASTGGGAGRRVDDPKQLDRLLAMPGVHLVVDGYNVTKTGYSDLSLADQRDRLTRQLAALAARTSAEITLVFDGAGVVAVPVAGPRLVRVMFSDPGVLADDVIRALVAGEPVGRLVVVATSDKAVADAVRGRGAHTVPSAVLLTRLGRV</sequence>
<feature type="coiled-coil region" evidence="1">
    <location>
        <begin position="159"/>
        <end position="261"/>
    </location>
</feature>
<dbReference type="OrthoDB" id="5145920at2"/>
<name>A0A1Q9LT36_9PSEU</name>
<dbReference type="Pfam" id="PF05991">
    <property type="entry name" value="NYN_YacP"/>
    <property type="match status" value="1"/>
</dbReference>
<dbReference type="STRING" id="1193682.BJP25_07535"/>
<evidence type="ECO:0000256" key="1">
    <source>
        <dbReference type="SAM" id="Coils"/>
    </source>
</evidence>
<evidence type="ECO:0000313" key="4">
    <source>
        <dbReference type="Proteomes" id="UP000186040"/>
    </source>
</evidence>